<keyword evidence="5" id="KW-0560">Oxidoreductase</keyword>
<feature type="domain" description="Alcohol dehydrogenase-like N-terminal" evidence="8">
    <location>
        <begin position="30"/>
        <end position="158"/>
    </location>
</feature>
<dbReference type="Gene3D" id="3.40.50.720">
    <property type="entry name" value="NAD(P)-binding Rossmann-like Domain"/>
    <property type="match status" value="1"/>
</dbReference>
<dbReference type="PROSITE" id="PS00059">
    <property type="entry name" value="ADH_ZINC"/>
    <property type="match status" value="1"/>
</dbReference>
<proteinExistence type="inferred from homology"/>
<dbReference type="InterPro" id="IPR013149">
    <property type="entry name" value="ADH-like_C"/>
</dbReference>
<evidence type="ECO:0000256" key="3">
    <source>
        <dbReference type="ARBA" id="ARBA00022723"/>
    </source>
</evidence>
<evidence type="ECO:0000256" key="2">
    <source>
        <dbReference type="ARBA" id="ARBA00008072"/>
    </source>
</evidence>
<evidence type="ECO:0000256" key="6">
    <source>
        <dbReference type="RuleBase" id="RU361277"/>
    </source>
</evidence>
<evidence type="ECO:0000256" key="5">
    <source>
        <dbReference type="ARBA" id="ARBA00023002"/>
    </source>
</evidence>
<dbReference type="GO" id="GO:0016491">
    <property type="term" value="F:oxidoreductase activity"/>
    <property type="evidence" value="ECO:0007669"/>
    <property type="project" value="UniProtKB-KW"/>
</dbReference>
<evidence type="ECO:0000259" key="8">
    <source>
        <dbReference type="Pfam" id="PF08240"/>
    </source>
</evidence>
<reference evidence="9" key="1">
    <citation type="submission" date="2022-12" db="EMBL/GenBank/DDBJ databases">
        <authorList>
            <person name="Petersen C."/>
        </authorList>
    </citation>
    <scope>NUCLEOTIDE SEQUENCE</scope>
    <source>
        <strain evidence="9">IBT 35673</strain>
    </source>
</reference>
<dbReference type="SUPFAM" id="SSF50129">
    <property type="entry name" value="GroES-like"/>
    <property type="match status" value="1"/>
</dbReference>
<evidence type="ECO:0000313" key="9">
    <source>
        <dbReference type="EMBL" id="KAJ5329658.1"/>
    </source>
</evidence>
<dbReference type="InterPro" id="IPR013154">
    <property type="entry name" value="ADH-like_N"/>
</dbReference>
<protein>
    <recommendedName>
        <fullName evidence="11">Alcohol dehydrogenase</fullName>
    </recommendedName>
</protein>
<keyword evidence="4 6" id="KW-0862">Zinc</keyword>
<dbReference type="GO" id="GO:0008270">
    <property type="term" value="F:zinc ion binding"/>
    <property type="evidence" value="ECO:0007669"/>
    <property type="project" value="InterPro"/>
</dbReference>
<comment type="cofactor">
    <cofactor evidence="1 6">
        <name>Zn(2+)</name>
        <dbReference type="ChEBI" id="CHEBI:29105"/>
    </cofactor>
</comment>
<comment type="caution">
    <text evidence="9">The sequence shown here is derived from an EMBL/GenBank/DDBJ whole genome shotgun (WGS) entry which is preliminary data.</text>
</comment>
<dbReference type="EMBL" id="JAPZBQ010000005">
    <property type="protein sequence ID" value="KAJ5329658.1"/>
    <property type="molecule type" value="Genomic_DNA"/>
</dbReference>
<dbReference type="Pfam" id="PF00107">
    <property type="entry name" value="ADH_zinc_N"/>
    <property type="match status" value="1"/>
</dbReference>
<dbReference type="InterPro" id="IPR011032">
    <property type="entry name" value="GroES-like_sf"/>
</dbReference>
<dbReference type="InterPro" id="IPR002328">
    <property type="entry name" value="ADH_Zn_CS"/>
</dbReference>
<dbReference type="Proteomes" id="UP001147695">
    <property type="component" value="Unassembled WGS sequence"/>
</dbReference>
<dbReference type="Gene3D" id="3.90.180.10">
    <property type="entry name" value="Medium-chain alcohol dehydrogenases, catalytic domain"/>
    <property type="match status" value="1"/>
</dbReference>
<gene>
    <name evidence="9" type="ORF">N7452_010048</name>
</gene>
<evidence type="ECO:0000313" key="10">
    <source>
        <dbReference type="Proteomes" id="UP001147695"/>
    </source>
</evidence>
<dbReference type="InterPro" id="IPR036291">
    <property type="entry name" value="NAD(P)-bd_dom_sf"/>
</dbReference>
<evidence type="ECO:0000256" key="4">
    <source>
        <dbReference type="ARBA" id="ARBA00022833"/>
    </source>
</evidence>
<sequence length="385" mass="41624">MNAKAIVSWEPVQPLSPNWSIEEVQVSPPGDDEVTVQIHASGICHTDVALSAVPKGALGIEYPKVVGHEGAGVVLAIGKNVQSIDVGDPVLLSFYSCSECAQCETSHPAYCDSFAPKNYIGQQGPMHMSTDNKPLWSQFFGQSSFAQYSTVHKSTIVNAKTLIRDPSELKLFAPLGCGFQTGMGAIRNIAQAVPDDVVMISGLGAVGMGSLMTAKITRCRIIIAIDRVQSRLDLAKKLGATHTINTSHSDFSTLDNAVRSIVATGASIAIETTGVASIIEQSIQSTCARGKIVYIGIPPQNYSLHINLSEHMNKGRSILGCIEGDCNPQIAIPQMIQWYREGKFPLERFVEYFDATDYPKALDSLKQGNVIKPVLVWNHQDPKLT</sequence>
<dbReference type="CDD" id="cd08278">
    <property type="entry name" value="benzyl_alcohol_DH"/>
    <property type="match status" value="1"/>
</dbReference>
<keyword evidence="3 6" id="KW-0479">Metal-binding</keyword>
<evidence type="ECO:0000256" key="1">
    <source>
        <dbReference type="ARBA" id="ARBA00001947"/>
    </source>
</evidence>
<organism evidence="9 10">
    <name type="scientific">Penicillium brevicompactum</name>
    <dbReference type="NCBI Taxonomy" id="5074"/>
    <lineage>
        <taxon>Eukaryota</taxon>
        <taxon>Fungi</taxon>
        <taxon>Dikarya</taxon>
        <taxon>Ascomycota</taxon>
        <taxon>Pezizomycotina</taxon>
        <taxon>Eurotiomycetes</taxon>
        <taxon>Eurotiomycetidae</taxon>
        <taxon>Eurotiales</taxon>
        <taxon>Aspergillaceae</taxon>
        <taxon>Penicillium</taxon>
    </lineage>
</organism>
<comment type="similarity">
    <text evidence="2 6">Belongs to the zinc-containing alcohol dehydrogenase family.</text>
</comment>
<evidence type="ECO:0008006" key="11">
    <source>
        <dbReference type="Google" id="ProtNLM"/>
    </source>
</evidence>
<dbReference type="PANTHER" id="PTHR43350">
    <property type="entry name" value="NAD-DEPENDENT ALCOHOL DEHYDROGENASE"/>
    <property type="match status" value="1"/>
</dbReference>
<dbReference type="SUPFAM" id="SSF51735">
    <property type="entry name" value="NAD(P)-binding Rossmann-fold domains"/>
    <property type="match status" value="1"/>
</dbReference>
<accession>A0A9W9UB73</accession>
<dbReference type="PANTHER" id="PTHR43350:SF18">
    <property type="entry name" value="ENOYL REDUCTASE (ER) DOMAIN-CONTAINING PROTEIN"/>
    <property type="match status" value="1"/>
</dbReference>
<name>A0A9W9UB73_PENBR</name>
<evidence type="ECO:0000259" key="7">
    <source>
        <dbReference type="Pfam" id="PF00107"/>
    </source>
</evidence>
<reference evidence="9" key="2">
    <citation type="journal article" date="2023" name="IMA Fungus">
        <title>Comparative genomic study of the Penicillium genus elucidates a diverse pangenome and 15 lateral gene transfer events.</title>
        <authorList>
            <person name="Petersen C."/>
            <person name="Sorensen T."/>
            <person name="Nielsen M.R."/>
            <person name="Sondergaard T.E."/>
            <person name="Sorensen J.L."/>
            <person name="Fitzpatrick D.A."/>
            <person name="Frisvad J.C."/>
            <person name="Nielsen K.L."/>
        </authorList>
    </citation>
    <scope>NUCLEOTIDE SEQUENCE</scope>
    <source>
        <strain evidence="9">IBT 35673</strain>
    </source>
</reference>
<dbReference type="Pfam" id="PF08240">
    <property type="entry name" value="ADH_N"/>
    <property type="match status" value="1"/>
</dbReference>
<dbReference type="AlphaFoldDB" id="A0A9W9UB73"/>
<feature type="domain" description="Alcohol dehydrogenase-like C-terminal" evidence="7">
    <location>
        <begin position="205"/>
        <end position="339"/>
    </location>
</feature>